<accession>A0ABY4CFG4</accession>
<evidence type="ECO:0000313" key="3">
    <source>
        <dbReference type="Proteomes" id="UP000830167"/>
    </source>
</evidence>
<feature type="transmembrane region" description="Helical" evidence="1">
    <location>
        <begin position="6"/>
        <end position="21"/>
    </location>
</feature>
<dbReference type="RefSeq" id="WP_347435964.1">
    <property type="nucleotide sequence ID" value="NZ_CP089291.1"/>
</dbReference>
<gene>
    <name evidence="2" type="ORF">LSG31_15380</name>
</gene>
<keyword evidence="1" id="KW-1133">Transmembrane helix</keyword>
<keyword evidence="1" id="KW-0472">Membrane</keyword>
<evidence type="ECO:0000313" key="2">
    <source>
        <dbReference type="EMBL" id="UOF89276.1"/>
    </source>
</evidence>
<proteinExistence type="predicted"/>
<feature type="transmembrane region" description="Helical" evidence="1">
    <location>
        <begin position="33"/>
        <end position="52"/>
    </location>
</feature>
<keyword evidence="1" id="KW-0812">Transmembrane</keyword>
<dbReference type="Proteomes" id="UP000830167">
    <property type="component" value="Chromosome"/>
</dbReference>
<sequence length="75" mass="8471">MKIGSVVGITVFVCLMALFQWPKMDQHPKKDKIAFVTLTAIGWILALLLIYFPDMPGPNKMVGAIFKPLEWLIPK</sequence>
<dbReference type="EMBL" id="CP089291">
    <property type="protein sequence ID" value="UOF89276.1"/>
    <property type="molecule type" value="Genomic_DNA"/>
</dbReference>
<organism evidence="2 3">
    <name type="scientific">Fodinisporobacter ferrooxydans</name>
    <dbReference type="NCBI Taxonomy" id="2901836"/>
    <lineage>
        <taxon>Bacteria</taxon>
        <taxon>Bacillati</taxon>
        <taxon>Bacillota</taxon>
        <taxon>Bacilli</taxon>
        <taxon>Bacillales</taxon>
        <taxon>Alicyclobacillaceae</taxon>
        <taxon>Fodinisporobacter</taxon>
    </lineage>
</organism>
<keyword evidence="3" id="KW-1185">Reference proteome</keyword>
<reference evidence="2" key="1">
    <citation type="submission" date="2021-12" db="EMBL/GenBank/DDBJ databases">
        <title>Alicyclobacillaceae gen. nov., sp. nov., isolated from chalcocite enrichment system.</title>
        <authorList>
            <person name="Jiang Z."/>
        </authorList>
    </citation>
    <scope>NUCLEOTIDE SEQUENCE</scope>
    <source>
        <strain evidence="2">MYW30-H2</strain>
    </source>
</reference>
<evidence type="ECO:0000256" key="1">
    <source>
        <dbReference type="SAM" id="Phobius"/>
    </source>
</evidence>
<name>A0ABY4CFG4_9BACL</name>
<protein>
    <submittedName>
        <fullName evidence="2">Uncharacterized protein</fullName>
    </submittedName>
</protein>